<accession>A0A248KHK3</accession>
<dbReference type="GeneID" id="85161876"/>
<accession>A0A6G9RLS2</accession>
<dbReference type="NCBIfam" id="NF041491">
    <property type="entry name" value="membrane_YniD"/>
    <property type="match status" value="1"/>
</dbReference>
<proteinExistence type="predicted"/>
<name>A0A248KHK3_9ENTR</name>
<dbReference type="InterPro" id="IPR048084">
    <property type="entry name" value="YniD-like"/>
</dbReference>
<dbReference type="EMBL" id="CP022114">
    <property type="protein sequence ID" value="ASG63333.1"/>
    <property type="molecule type" value="Genomic_DNA"/>
</dbReference>
<dbReference type="KEGG" id="kgn:GY169_10715"/>
<keyword evidence="4" id="KW-1185">Reference proteome</keyword>
<reference evidence="2 4" key="2">
    <citation type="submission" date="2020-02" db="EMBL/GenBank/DDBJ databases">
        <title>Whole genome PO2S7.</title>
        <authorList>
            <person name="Singha K.M."/>
        </authorList>
    </citation>
    <scope>NUCLEOTIDE SEQUENCE [LARGE SCALE GENOMIC DNA]</scope>
    <source>
        <strain evidence="2 4">PO2S7</strain>
    </source>
</reference>
<dbReference type="Proteomes" id="UP000503580">
    <property type="component" value="Chromosome"/>
</dbReference>
<evidence type="ECO:0000313" key="1">
    <source>
        <dbReference type="EMBL" id="ASG63333.1"/>
    </source>
</evidence>
<sequence>MPTHRFAKKHWKMVLVLIAICGAMLLLRWAAMIWG</sequence>
<evidence type="ECO:0000313" key="3">
    <source>
        <dbReference type="Proteomes" id="UP000197098"/>
    </source>
</evidence>
<dbReference type="Proteomes" id="UP000197098">
    <property type="component" value="Chromosome"/>
</dbReference>
<protein>
    <recommendedName>
        <fullName evidence="5">Protein YniD</fullName>
    </recommendedName>
</protein>
<reference evidence="1 3" key="1">
    <citation type="submission" date="2017-06" db="EMBL/GenBank/DDBJ databases">
        <title>Origin of plasmid-mediated fosfomycin resistance gene fosA3.</title>
        <authorList>
            <person name="Ito R."/>
            <person name="Pacey M.P."/>
            <person name="Doi Y."/>
        </authorList>
    </citation>
    <scope>NUCLEOTIDE SEQUENCE [LARGE SCALE GENOMIC DNA]</scope>
    <source>
        <strain evidence="1 3">YDC799</strain>
    </source>
</reference>
<dbReference type="AlphaFoldDB" id="A0A248KHK3"/>
<evidence type="ECO:0000313" key="4">
    <source>
        <dbReference type="Proteomes" id="UP000503580"/>
    </source>
</evidence>
<evidence type="ECO:0008006" key="5">
    <source>
        <dbReference type="Google" id="ProtNLM"/>
    </source>
</evidence>
<organism evidence="1 3">
    <name type="scientific">Kluyvera genomosp. 3</name>
    <dbReference type="NCBI Taxonomy" id="2774055"/>
    <lineage>
        <taxon>Bacteria</taxon>
        <taxon>Pseudomonadati</taxon>
        <taxon>Pseudomonadota</taxon>
        <taxon>Gammaproteobacteria</taxon>
        <taxon>Enterobacterales</taxon>
        <taxon>Enterobacteriaceae</taxon>
        <taxon>Kluyvera</taxon>
    </lineage>
</organism>
<gene>
    <name evidence="1" type="ORF">CEW81_11215</name>
    <name evidence="2" type="ORF">GY169_10715</name>
</gene>
<dbReference type="RefSeq" id="WP_100249959.1">
    <property type="nucleotide sequence ID" value="NZ_CP050321.1"/>
</dbReference>
<evidence type="ECO:0000313" key="2">
    <source>
        <dbReference type="EMBL" id="QIR27243.1"/>
    </source>
</evidence>
<dbReference type="EMBL" id="CP050321">
    <property type="protein sequence ID" value="QIR27243.1"/>
    <property type="molecule type" value="Genomic_DNA"/>
</dbReference>